<dbReference type="PRINTS" id="PR00337">
    <property type="entry name" value="LEUILEVALBP"/>
</dbReference>
<dbReference type="InterPro" id="IPR000709">
    <property type="entry name" value="Leu_Ile_Val-bd"/>
</dbReference>
<dbReference type="GO" id="GO:0006865">
    <property type="term" value="P:amino acid transport"/>
    <property type="evidence" value="ECO:0007669"/>
    <property type="project" value="UniProtKB-KW"/>
</dbReference>
<evidence type="ECO:0000259" key="6">
    <source>
        <dbReference type="Pfam" id="PF13458"/>
    </source>
</evidence>
<comment type="caution">
    <text evidence="7">The sequence shown here is derived from an EMBL/GenBank/DDBJ whole genome shotgun (WGS) entry which is preliminary data.</text>
</comment>
<evidence type="ECO:0000256" key="4">
    <source>
        <dbReference type="ARBA" id="ARBA00022970"/>
    </source>
</evidence>
<dbReference type="PANTHER" id="PTHR30483:SF6">
    <property type="entry name" value="PERIPLASMIC BINDING PROTEIN OF ABC TRANSPORTER FOR NATURAL AMINO ACIDS"/>
    <property type="match status" value="1"/>
</dbReference>
<dbReference type="Pfam" id="PF13458">
    <property type="entry name" value="Peripla_BP_6"/>
    <property type="match status" value="1"/>
</dbReference>
<keyword evidence="2" id="KW-0813">Transport</keyword>
<keyword evidence="4" id="KW-0029">Amino-acid transport</keyword>
<dbReference type="Proteomes" id="UP000596827">
    <property type="component" value="Unassembled WGS sequence"/>
</dbReference>
<accession>A0A923M6R6</accession>
<name>A0A923M6R6_9BURK</name>
<dbReference type="RefSeq" id="WP_187081746.1">
    <property type="nucleotide sequence ID" value="NZ_JACORU010000004.1"/>
</dbReference>
<comment type="similarity">
    <text evidence="1">Belongs to the leucine-binding protein family.</text>
</comment>
<feature type="chain" id="PRO_5036789120" evidence="5">
    <location>
        <begin position="36"/>
        <end position="410"/>
    </location>
</feature>
<dbReference type="Gene3D" id="3.40.50.2300">
    <property type="match status" value="2"/>
</dbReference>
<evidence type="ECO:0000256" key="1">
    <source>
        <dbReference type="ARBA" id="ARBA00010062"/>
    </source>
</evidence>
<feature type="domain" description="Leucine-binding protein" evidence="6">
    <location>
        <begin position="37"/>
        <end position="383"/>
    </location>
</feature>
<keyword evidence="3 5" id="KW-0732">Signal</keyword>
<dbReference type="SUPFAM" id="SSF53822">
    <property type="entry name" value="Periplasmic binding protein-like I"/>
    <property type="match status" value="1"/>
</dbReference>
<dbReference type="InterPro" id="IPR028081">
    <property type="entry name" value="Leu-bd"/>
</dbReference>
<evidence type="ECO:0000313" key="8">
    <source>
        <dbReference type="Proteomes" id="UP000596827"/>
    </source>
</evidence>
<dbReference type="InterPro" id="IPR028082">
    <property type="entry name" value="Peripla_BP_I"/>
</dbReference>
<keyword evidence="8" id="KW-1185">Reference proteome</keyword>
<evidence type="ECO:0000256" key="3">
    <source>
        <dbReference type="ARBA" id="ARBA00022729"/>
    </source>
</evidence>
<dbReference type="AlphaFoldDB" id="A0A923M6R6"/>
<evidence type="ECO:0000313" key="7">
    <source>
        <dbReference type="EMBL" id="MBC5765267.1"/>
    </source>
</evidence>
<proteinExistence type="inferred from homology"/>
<sequence>MMDRNPATRGGFFASPRTLAFVAAASLGLATAAAAQPVRVGLIGPFTGGSADFGNSVRYGAELAVKEINEVGGYLGRKLELVVRDDKADPETGLKAAQDLVLREKVDFTIGFCNTGVAMKSLDVFQANRNLLMVPCSQGTAVTTKFPAAQSYVFRVAPPDATNAKFLVSEIVDRRKLRSVAIFADETGYGSGGLNDLQSELAKRGLAAKYVARFPLGVASLAAQMRAAKEARVDAIVAYTVGPEQAVAVKSRQEAGLAAPFFAPWPLSFRSVLEAAGPAALEGTMMVQTIVHDTLNERRASFLARYSRHAGEPRIGSLMSAAQSYDAVHLMLRAVFIARSTQGDALKKALESMENPYQGVVTTYVRPFTPDDHEAFSENMLFLGVWKKGQIEYFYPEDAKRAGYVRRKER</sequence>
<organism evidence="7 8">
    <name type="scientific">Ramlibacter albus</name>
    <dbReference type="NCBI Taxonomy" id="2079448"/>
    <lineage>
        <taxon>Bacteria</taxon>
        <taxon>Pseudomonadati</taxon>
        <taxon>Pseudomonadota</taxon>
        <taxon>Betaproteobacteria</taxon>
        <taxon>Burkholderiales</taxon>
        <taxon>Comamonadaceae</taxon>
        <taxon>Ramlibacter</taxon>
    </lineage>
</organism>
<evidence type="ECO:0000256" key="2">
    <source>
        <dbReference type="ARBA" id="ARBA00022448"/>
    </source>
</evidence>
<protein>
    <submittedName>
        <fullName evidence="7">ABC transporter substrate-binding protein</fullName>
    </submittedName>
</protein>
<dbReference type="CDD" id="cd06335">
    <property type="entry name" value="PBP1_ABC_ligand_binding-like"/>
    <property type="match status" value="1"/>
</dbReference>
<evidence type="ECO:0000256" key="5">
    <source>
        <dbReference type="SAM" id="SignalP"/>
    </source>
</evidence>
<dbReference type="PANTHER" id="PTHR30483">
    <property type="entry name" value="LEUCINE-SPECIFIC-BINDING PROTEIN"/>
    <property type="match status" value="1"/>
</dbReference>
<gene>
    <name evidence="7" type="ORF">H8R02_12440</name>
</gene>
<reference evidence="7" key="1">
    <citation type="submission" date="2020-08" db="EMBL/GenBank/DDBJ databases">
        <title>Ramlibacter sp. GTP1 16S ribosomal RNA gene genome sequencing and assembly.</title>
        <authorList>
            <person name="Kang M."/>
        </authorList>
    </citation>
    <scope>NUCLEOTIDE SEQUENCE</scope>
    <source>
        <strain evidence="7">GTP1</strain>
    </source>
</reference>
<dbReference type="EMBL" id="JACORU010000004">
    <property type="protein sequence ID" value="MBC5765267.1"/>
    <property type="molecule type" value="Genomic_DNA"/>
</dbReference>
<dbReference type="InterPro" id="IPR051010">
    <property type="entry name" value="BCAA_transport"/>
</dbReference>
<feature type="signal peptide" evidence="5">
    <location>
        <begin position="1"/>
        <end position="35"/>
    </location>
</feature>